<dbReference type="CDD" id="cd22910">
    <property type="entry name" value="HFD_H2B"/>
    <property type="match status" value="1"/>
</dbReference>
<dbReference type="GO" id="GO:0003677">
    <property type="term" value="F:DNA binding"/>
    <property type="evidence" value="ECO:0007669"/>
    <property type="project" value="InterPro"/>
</dbReference>
<name>A0A4W5NAV2_9TELE</name>
<dbReference type="SUPFAM" id="SSF47113">
    <property type="entry name" value="Histone-fold"/>
    <property type="match status" value="1"/>
</dbReference>
<dbReference type="GO" id="GO:0030527">
    <property type="term" value="F:structural constituent of chromatin"/>
    <property type="evidence" value="ECO:0007669"/>
    <property type="project" value="InterPro"/>
</dbReference>
<dbReference type="InterPro" id="IPR009072">
    <property type="entry name" value="Histone-fold"/>
</dbReference>
<proteinExistence type="inferred from homology"/>
<evidence type="ECO:0000259" key="2">
    <source>
        <dbReference type="Pfam" id="PF00125"/>
    </source>
</evidence>
<dbReference type="STRING" id="62062.ENSHHUP00000048801"/>
<reference evidence="3" key="2">
    <citation type="submission" date="2025-08" db="UniProtKB">
        <authorList>
            <consortium name="Ensembl"/>
        </authorList>
    </citation>
    <scope>IDENTIFICATION</scope>
</reference>
<reference evidence="3" key="3">
    <citation type="submission" date="2025-09" db="UniProtKB">
        <authorList>
            <consortium name="Ensembl"/>
        </authorList>
    </citation>
    <scope>IDENTIFICATION</scope>
</reference>
<reference evidence="4" key="1">
    <citation type="submission" date="2018-06" db="EMBL/GenBank/DDBJ databases">
        <title>Genome assembly of Danube salmon.</title>
        <authorList>
            <person name="Macqueen D.J."/>
            <person name="Gundappa M.K."/>
        </authorList>
    </citation>
    <scope>NUCLEOTIDE SEQUENCE [LARGE SCALE GENOMIC DNA]</scope>
</reference>
<dbReference type="GO" id="GO:0000786">
    <property type="term" value="C:nucleosome"/>
    <property type="evidence" value="ECO:0007669"/>
    <property type="project" value="InterPro"/>
</dbReference>
<organism evidence="3 4">
    <name type="scientific">Hucho hucho</name>
    <name type="common">huchen</name>
    <dbReference type="NCBI Taxonomy" id="62062"/>
    <lineage>
        <taxon>Eukaryota</taxon>
        <taxon>Metazoa</taxon>
        <taxon>Chordata</taxon>
        <taxon>Craniata</taxon>
        <taxon>Vertebrata</taxon>
        <taxon>Euteleostomi</taxon>
        <taxon>Actinopterygii</taxon>
        <taxon>Neopterygii</taxon>
        <taxon>Teleostei</taxon>
        <taxon>Protacanthopterygii</taxon>
        <taxon>Salmoniformes</taxon>
        <taxon>Salmonidae</taxon>
        <taxon>Salmoninae</taxon>
        <taxon>Hucho</taxon>
    </lineage>
</organism>
<dbReference type="AlphaFoldDB" id="A0A4W5NAV2"/>
<dbReference type="Ensembl" id="ENSHHUT00000050570.1">
    <property type="protein sequence ID" value="ENSHHUP00000048801.1"/>
    <property type="gene ID" value="ENSHHUG00000029489.1"/>
</dbReference>
<comment type="similarity">
    <text evidence="1">Belongs to the histone H2B family.</text>
</comment>
<evidence type="ECO:0000256" key="1">
    <source>
        <dbReference type="ARBA" id="ARBA00006846"/>
    </source>
</evidence>
<dbReference type="Gene3D" id="1.10.20.10">
    <property type="entry name" value="Histone, subunit A"/>
    <property type="match status" value="1"/>
</dbReference>
<evidence type="ECO:0000313" key="3">
    <source>
        <dbReference type="Ensembl" id="ENSHHUP00000048801.1"/>
    </source>
</evidence>
<feature type="domain" description="Core Histone H2A/H2B/H3" evidence="2">
    <location>
        <begin position="5"/>
        <end position="63"/>
    </location>
</feature>
<accession>A0A4W5NAV2</accession>
<sequence>PVDTTKTQNKLIKKRRKTRKDNYAIYLYKLLKRIHPDTGISSKAIGITNSFMNYIFEPTPGEASQIQTAVRLHLPGELYYTSGKLSLYIVELCS</sequence>
<dbReference type="PRINTS" id="PR00621">
    <property type="entry name" value="HISTONEH2B"/>
</dbReference>
<dbReference type="InterPro" id="IPR000558">
    <property type="entry name" value="Histone_H2B"/>
</dbReference>
<dbReference type="PANTHER" id="PTHR23428">
    <property type="entry name" value="HISTONE H2B"/>
    <property type="match status" value="1"/>
</dbReference>
<dbReference type="SMART" id="SM00427">
    <property type="entry name" value="H2B"/>
    <property type="match status" value="1"/>
</dbReference>
<keyword evidence="4" id="KW-1185">Reference proteome</keyword>
<dbReference type="InterPro" id="IPR007125">
    <property type="entry name" value="H2A/H2B/H3"/>
</dbReference>
<dbReference type="GeneTree" id="ENSGT01150000286984"/>
<dbReference type="Proteomes" id="UP000314982">
    <property type="component" value="Unassembled WGS sequence"/>
</dbReference>
<dbReference type="GO" id="GO:0046982">
    <property type="term" value="F:protein heterodimerization activity"/>
    <property type="evidence" value="ECO:0007669"/>
    <property type="project" value="InterPro"/>
</dbReference>
<evidence type="ECO:0000313" key="4">
    <source>
        <dbReference type="Proteomes" id="UP000314982"/>
    </source>
</evidence>
<protein>
    <submittedName>
        <fullName evidence="3">H2B clustered histone 8</fullName>
    </submittedName>
</protein>
<dbReference type="Pfam" id="PF00125">
    <property type="entry name" value="Histone"/>
    <property type="match status" value="1"/>
</dbReference>